<feature type="transmembrane region" description="Helical" evidence="10">
    <location>
        <begin position="277"/>
        <end position="296"/>
    </location>
</feature>
<dbReference type="InterPro" id="IPR000276">
    <property type="entry name" value="GPCR_Rhodpsn"/>
</dbReference>
<keyword evidence="6 10" id="KW-1133">Transmembrane helix</keyword>
<keyword evidence="9" id="KW-0297">G-protein coupled receptor</keyword>
<dbReference type="InterPro" id="IPR017452">
    <property type="entry name" value="GPCR_Rhodpsn_7TM"/>
</dbReference>
<organism evidence="12 13">
    <name type="scientific">Dicaeum eximium</name>
    <dbReference type="NCBI Taxonomy" id="667154"/>
    <lineage>
        <taxon>Eukaryota</taxon>
        <taxon>Metazoa</taxon>
        <taxon>Chordata</taxon>
        <taxon>Craniata</taxon>
        <taxon>Vertebrata</taxon>
        <taxon>Euteleostomi</taxon>
        <taxon>Archelosauria</taxon>
        <taxon>Archosauria</taxon>
        <taxon>Dinosauria</taxon>
        <taxon>Saurischia</taxon>
        <taxon>Theropoda</taxon>
        <taxon>Coelurosauria</taxon>
        <taxon>Aves</taxon>
        <taxon>Neognathae</taxon>
        <taxon>Neoaves</taxon>
        <taxon>Telluraves</taxon>
        <taxon>Australaves</taxon>
        <taxon>Passeriformes</taxon>
        <taxon>Passeroidea</taxon>
        <taxon>Dicaeidae</taxon>
        <taxon>Dicaeum</taxon>
    </lineage>
</organism>
<feature type="transmembrane region" description="Helical" evidence="10">
    <location>
        <begin position="61"/>
        <end position="81"/>
    </location>
</feature>
<dbReference type="PROSITE" id="PS00237">
    <property type="entry name" value="G_PROTEIN_RECEP_F1_1"/>
    <property type="match status" value="1"/>
</dbReference>
<dbReference type="CDD" id="cd15221">
    <property type="entry name" value="7tmA_OR52B-like"/>
    <property type="match status" value="1"/>
</dbReference>
<comment type="subcellular location">
    <subcellularLocation>
        <location evidence="10">Cell membrane</location>
        <topology evidence="10">Multi-pass membrane protein</topology>
    </subcellularLocation>
    <subcellularLocation>
        <location evidence="2">Membrane</location>
        <topology evidence="2">Multi-pass membrane protein</topology>
    </subcellularLocation>
</comment>
<protein>
    <recommendedName>
        <fullName evidence="10">Olfactory receptor</fullName>
    </recommendedName>
</protein>
<evidence type="ECO:0000256" key="9">
    <source>
        <dbReference type="RuleBase" id="RU000688"/>
    </source>
</evidence>
<feature type="transmembrane region" description="Helical" evidence="10">
    <location>
        <begin position="146"/>
        <end position="165"/>
    </location>
</feature>
<dbReference type="PROSITE" id="PS50262">
    <property type="entry name" value="G_PROTEIN_RECEP_F1_2"/>
    <property type="match status" value="1"/>
</dbReference>
<reference evidence="12 13" key="1">
    <citation type="submission" date="2019-09" db="EMBL/GenBank/DDBJ databases">
        <title>Bird 10,000 Genomes (B10K) Project - Family phase.</title>
        <authorList>
            <person name="Zhang G."/>
        </authorList>
    </citation>
    <scope>NUCLEOTIDE SEQUENCE [LARGE SCALE GENOMIC DNA]</scope>
    <source>
        <strain evidence="12">B10K-DU-001-34</strain>
        <tissue evidence="12">Muscle</tissue>
    </source>
</reference>
<evidence type="ECO:0000256" key="10">
    <source>
        <dbReference type="RuleBase" id="RU363047"/>
    </source>
</evidence>
<evidence type="ECO:0000256" key="7">
    <source>
        <dbReference type="ARBA" id="ARBA00023136"/>
    </source>
</evidence>
<dbReference type="Proteomes" id="UP000523279">
    <property type="component" value="Unassembled WGS sequence"/>
</dbReference>
<evidence type="ECO:0000256" key="3">
    <source>
        <dbReference type="ARBA" id="ARBA00022606"/>
    </source>
</evidence>
<evidence type="ECO:0000313" key="13">
    <source>
        <dbReference type="Proteomes" id="UP000523279"/>
    </source>
</evidence>
<dbReference type="PRINTS" id="PR00245">
    <property type="entry name" value="OLFACTORYR"/>
</dbReference>
<dbReference type="Pfam" id="PF13853">
    <property type="entry name" value="7tm_4"/>
    <property type="match status" value="1"/>
</dbReference>
<gene>
    <name evidence="12" type="primary">Or52d1</name>
    <name evidence="12" type="ORF">DICEXI_R12597</name>
</gene>
<keyword evidence="10" id="KW-1003">Cell membrane</keyword>
<accession>A0A7K9JYJ3</accession>
<evidence type="ECO:0000256" key="5">
    <source>
        <dbReference type="ARBA" id="ARBA00022725"/>
    </source>
</evidence>
<dbReference type="InterPro" id="IPR000725">
    <property type="entry name" value="Olfact_rcpt"/>
</dbReference>
<feature type="transmembrane region" description="Helical" evidence="10">
    <location>
        <begin position="27"/>
        <end position="49"/>
    </location>
</feature>
<keyword evidence="5 10" id="KW-0552">Olfaction</keyword>
<keyword evidence="13" id="KW-1185">Reference proteome</keyword>
<dbReference type="GO" id="GO:0004984">
    <property type="term" value="F:olfactory receptor activity"/>
    <property type="evidence" value="ECO:0007669"/>
    <property type="project" value="InterPro"/>
</dbReference>
<keyword evidence="9" id="KW-0675">Receptor</keyword>
<proteinExistence type="inferred from homology"/>
<name>A0A7K9JYJ3_9PASE</name>
<dbReference type="PANTHER" id="PTHR26450:SF32">
    <property type="entry name" value="OLFACTORY RECEPTOR 52B6"/>
    <property type="match status" value="1"/>
</dbReference>
<evidence type="ECO:0000256" key="1">
    <source>
        <dbReference type="ARBA" id="ARBA00002936"/>
    </source>
</evidence>
<feature type="transmembrane region" description="Helical" evidence="10">
    <location>
        <begin position="239"/>
        <end position="257"/>
    </location>
</feature>
<dbReference type="EMBL" id="VWZP01004498">
    <property type="protein sequence ID" value="NXH42850.1"/>
    <property type="molecule type" value="Genomic_DNA"/>
</dbReference>
<keyword evidence="3 10" id="KW-0716">Sensory transduction</keyword>
<dbReference type="GO" id="GO:0005886">
    <property type="term" value="C:plasma membrane"/>
    <property type="evidence" value="ECO:0007669"/>
    <property type="project" value="UniProtKB-SubCell"/>
</dbReference>
<dbReference type="InterPro" id="IPR050402">
    <property type="entry name" value="OR51/52/56-like"/>
</dbReference>
<evidence type="ECO:0000259" key="11">
    <source>
        <dbReference type="PROSITE" id="PS50262"/>
    </source>
</evidence>
<comment type="similarity">
    <text evidence="9">Belongs to the G-protein coupled receptor 1 family.</text>
</comment>
<dbReference type="PRINTS" id="PR00237">
    <property type="entry name" value="GPCRRHODOPSN"/>
</dbReference>
<feature type="non-terminal residue" evidence="12">
    <location>
        <position position="1"/>
    </location>
</feature>
<keyword evidence="8 9" id="KW-0807">Transducer</keyword>
<sequence>MPPSNLTSLTPDTFILTGIPGLEQLHVWISIPFCSMYLAALLGNGVLLLTIWAERSLHQPMYLFLCMLALADLALSTTTAPKMLALFWFRAGEISFGACLTQMFFLHFISLVESVILLGMAFDRFVAICFPLRYGAVLTPSAVAKIGLAAVLRSFCIILPCVVLLRRLPYCGHRVMRHTYCEHMGIARLACADISANVWYGMALPFSAAMLDLALIAASYGCILQALSRLPSRSARRKALHTCGSHLCVLLLFYVPAISSSLVHRFGHSIPARAHILLANLYVLFPPMLNPIVYGVRTQQIRDKVVKVFVRPRSHPLGQ</sequence>
<feature type="transmembrane region" description="Helical" evidence="10">
    <location>
        <begin position="208"/>
        <end position="227"/>
    </location>
</feature>
<dbReference type="FunFam" id="1.20.1070.10:FF:000006">
    <property type="entry name" value="Olfactory receptor"/>
    <property type="match status" value="1"/>
</dbReference>
<evidence type="ECO:0000313" key="12">
    <source>
        <dbReference type="EMBL" id="NXH42850.1"/>
    </source>
</evidence>
<dbReference type="Gene3D" id="1.20.1070.10">
    <property type="entry name" value="Rhodopsin 7-helix transmembrane proteins"/>
    <property type="match status" value="1"/>
</dbReference>
<comment type="function">
    <text evidence="1">Odorant receptor.</text>
</comment>
<evidence type="ECO:0000256" key="6">
    <source>
        <dbReference type="ARBA" id="ARBA00022989"/>
    </source>
</evidence>
<dbReference type="SUPFAM" id="SSF81321">
    <property type="entry name" value="Family A G protein-coupled receptor-like"/>
    <property type="match status" value="1"/>
</dbReference>
<dbReference type="AlphaFoldDB" id="A0A7K9JYJ3"/>
<comment type="caution">
    <text evidence="12">The sequence shown here is derived from an EMBL/GenBank/DDBJ whole genome shotgun (WGS) entry which is preliminary data.</text>
</comment>
<dbReference type="GO" id="GO:0004930">
    <property type="term" value="F:G protein-coupled receptor activity"/>
    <property type="evidence" value="ECO:0007669"/>
    <property type="project" value="UniProtKB-KW"/>
</dbReference>
<keyword evidence="4 9" id="KW-0812">Transmembrane</keyword>
<keyword evidence="7 10" id="KW-0472">Membrane</keyword>
<feature type="non-terminal residue" evidence="12">
    <location>
        <position position="319"/>
    </location>
</feature>
<evidence type="ECO:0000256" key="2">
    <source>
        <dbReference type="ARBA" id="ARBA00004141"/>
    </source>
</evidence>
<feature type="domain" description="G-protein coupled receptors family 1 profile" evidence="11">
    <location>
        <begin position="43"/>
        <end position="294"/>
    </location>
</feature>
<dbReference type="PANTHER" id="PTHR26450">
    <property type="entry name" value="OLFACTORY RECEPTOR 56B1-RELATED"/>
    <property type="match status" value="1"/>
</dbReference>
<evidence type="ECO:0000256" key="4">
    <source>
        <dbReference type="ARBA" id="ARBA00022692"/>
    </source>
</evidence>
<evidence type="ECO:0000256" key="8">
    <source>
        <dbReference type="ARBA" id="ARBA00023224"/>
    </source>
</evidence>